<proteinExistence type="predicted"/>
<dbReference type="Proteomes" id="UP000022141">
    <property type="component" value="Unassembled WGS sequence"/>
</dbReference>
<evidence type="ECO:0000256" key="1">
    <source>
        <dbReference type="SAM" id="MobiDB-lite"/>
    </source>
</evidence>
<gene>
    <name evidence="2" type="ORF">AW11_02032</name>
</gene>
<keyword evidence="3" id="KW-1185">Reference proteome</keyword>
<dbReference type="STRING" id="1454004.AW11_02032"/>
<reference evidence="2" key="1">
    <citation type="submission" date="2014-02" db="EMBL/GenBank/DDBJ databases">
        <title>Expanding our view of genomic diversity in Candidatus Accumulibacter clades.</title>
        <authorList>
            <person name="Skennerton C.T."/>
            <person name="Barr J.J."/>
            <person name="Slater F.R."/>
            <person name="Bond P.L."/>
            <person name="Tyson G.W."/>
        </authorList>
    </citation>
    <scope>NUCLEOTIDE SEQUENCE [LARGE SCALE GENOMIC DNA]</scope>
</reference>
<protein>
    <submittedName>
        <fullName evidence="2">Uncharacterized protein</fullName>
    </submittedName>
</protein>
<dbReference type="EMBL" id="JEMY01000026">
    <property type="protein sequence ID" value="EXI88412.1"/>
    <property type="molecule type" value="Genomic_DNA"/>
</dbReference>
<name>A0A011QGH5_ACCRE</name>
<dbReference type="AlphaFoldDB" id="A0A011QGH5"/>
<organism evidence="2 3">
    <name type="scientific">Accumulibacter regalis</name>
    <dbReference type="NCBI Taxonomy" id="522306"/>
    <lineage>
        <taxon>Bacteria</taxon>
        <taxon>Pseudomonadati</taxon>
        <taxon>Pseudomonadota</taxon>
        <taxon>Betaproteobacteria</taxon>
        <taxon>Candidatus Accumulibacter</taxon>
    </lineage>
</organism>
<feature type="region of interest" description="Disordered" evidence="1">
    <location>
        <begin position="1"/>
        <end position="23"/>
    </location>
</feature>
<feature type="compositionally biased region" description="Basic and acidic residues" evidence="1">
    <location>
        <begin position="1"/>
        <end position="13"/>
    </location>
</feature>
<evidence type="ECO:0000313" key="3">
    <source>
        <dbReference type="Proteomes" id="UP000022141"/>
    </source>
</evidence>
<evidence type="ECO:0000313" key="2">
    <source>
        <dbReference type="EMBL" id="EXI88412.1"/>
    </source>
</evidence>
<accession>A0A011QGH5</accession>
<comment type="caution">
    <text evidence="2">The sequence shown here is derived from an EMBL/GenBank/DDBJ whole genome shotgun (WGS) entry which is preliminary data.</text>
</comment>
<sequence length="55" mass="6124">MRKNSRFSEREESVPTYGSQGAQFIQTPLSLPASLAAELRDRCPERARASGQGWV</sequence>